<dbReference type="RefSeq" id="WP_045669536.1">
    <property type="nucleotide sequence ID" value="NZ_CP011058.1"/>
</dbReference>
<reference evidence="2 3" key="1">
    <citation type="journal article" date="2015" name="J. Biotechnol.">
        <title>Complete genome sequence of Paenibacillus beijingensis 7188(T) (=DSM 24997(T)), a novel rhizobacterium from jujube garden soil.</title>
        <authorList>
            <person name="Kwak Y."/>
            <person name="Shin J.H."/>
        </authorList>
    </citation>
    <scope>NUCLEOTIDE SEQUENCE [LARGE SCALE GENOMIC DNA]</scope>
    <source>
        <strain evidence="2 3">DSM 24997</strain>
    </source>
</reference>
<feature type="compositionally biased region" description="Basic and acidic residues" evidence="1">
    <location>
        <begin position="28"/>
        <end position="38"/>
    </location>
</feature>
<gene>
    <name evidence="2" type="ORF">VN24_05135</name>
</gene>
<feature type="compositionally biased region" description="Basic and acidic residues" evidence="1">
    <location>
        <begin position="53"/>
        <end position="75"/>
    </location>
</feature>
<reference evidence="3" key="2">
    <citation type="submission" date="2015-03" db="EMBL/GenBank/DDBJ databases">
        <title>Genome sequence of Paenibacillus beijingensis strain DSM 24997T.</title>
        <authorList>
            <person name="Kwak Y."/>
            <person name="Shin J.-H."/>
        </authorList>
    </citation>
    <scope>NUCLEOTIDE SEQUENCE [LARGE SCALE GENOMIC DNA]</scope>
    <source>
        <strain evidence="3">DSM 24997</strain>
    </source>
</reference>
<dbReference type="PATRIC" id="fig|1126833.4.peg.1137"/>
<name>A0A0D5NG32_9BACL</name>
<feature type="region of interest" description="Disordered" evidence="1">
    <location>
        <begin position="1"/>
        <end position="75"/>
    </location>
</feature>
<evidence type="ECO:0000313" key="3">
    <source>
        <dbReference type="Proteomes" id="UP000032633"/>
    </source>
</evidence>
<proteinExistence type="predicted"/>
<accession>A0A0D5NG32</accession>
<dbReference type="OrthoDB" id="2454814at2"/>
<evidence type="ECO:0000313" key="2">
    <source>
        <dbReference type="EMBL" id="AJY74100.1"/>
    </source>
</evidence>
<feature type="compositionally biased region" description="Basic and acidic residues" evidence="1">
    <location>
        <begin position="1"/>
        <end position="20"/>
    </location>
</feature>
<dbReference type="EMBL" id="CP011058">
    <property type="protein sequence ID" value="AJY74100.1"/>
    <property type="molecule type" value="Genomic_DNA"/>
</dbReference>
<protein>
    <submittedName>
        <fullName evidence="2">Uncharacterized protein</fullName>
    </submittedName>
</protein>
<keyword evidence="3" id="KW-1185">Reference proteome</keyword>
<dbReference type="Proteomes" id="UP000032633">
    <property type="component" value="Chromosome"/>
</dbReference>
<dbReference type="HOGENOM" id="CLU_186865_1_0_9"/>
<organism evidence="2 3">
    <name type="scientific">Paenibacillus beijingensis</name>
    <dbReference type="NCBI Taxonomy" id="1126833"/>
    <lineage>
        <taxon>Bacteria</taxon>
        <taxon>Bacillati</taxon>
        <taxon>Bacillota</taxon>
        <taxon>Bacilli</taxon>
        <taxon>Bacillales</taxon>
        <taxon>Paenibacillaceae</taxon>
        <taxon>Paenibacillus</taxon>
    </lineage>
</organism>
<evidence type="ECO:0000256" key="1">
    <source>
        <dbReference type="SAM" id="MobiDB-lite"/>
    </source>
</evidence>
<dbReference type="AlphaFoldDB" id="A0A0D5NG32"/>
<dbReference type="KEGG" id="pbj:VN24_05135"/>
<sequence>MTEPSKKSLKKEPLADRDNPEQFPTENESLHDRFKSEQTVDPIPVEDLTLQQEDEKNKTETKHTSSSERKYHTGC</sequence>